<comment type="caution">
    <text evidence="10">The sequence shown here is derived from an EMBL/GenBank/DDBJ whole genome shotgun (WGS) entry which is preliminary data.</text>
</comment>
<comment type="similarity">
    <text evidence="8">Belongs to the MenA family. Type 1 subfamily.</text>
</comment>
<dbReference type="GO" id="GO:0042371">
    <property type="term" value="P:vitamin K biosynthetic process"/>
    <property type="evidence" value="ECO:0007669"/>
    <property type="project" value="TreeGrafter"/>
</dbReference>
<keyword evidence="7 8" id="KW-0472">Membrane</keyword>
<evidence type="ECO:0000256" key="8">
    <source>
        <dbReference type="HAMAP-Rule" id="MF_01937"/>
    </source>
</evidence>
<feature type="transmembrane region" description="Helical" evidence="8">
    <location>
        <begin position="46"/>
        <end position="63"/>
    </location>
</feature>
<keyword evidence="6 8" id="KW-1133">Transmembrane helix</keyword>
<dbReference type="OrthoDB" id="9767568at2"/>
<accession>A0A388SAD3</accession>
<dbReference type="PANTHER" id="PTHR13929:SF0">
    <property type="entry name" value="UBIA PRENYLTRANSFERASE DOMAIN-CONTAINING PROTEIN 1"/>
    <property type="match status" value="1"/>
</dbReference>
<reference evidence="10 11" key="1">
    <citation type="journal article" date="2018" name="Int. J. Syst. Evol. Microbiol.">
        <title>Mesosutterella multiformis gen. nov., sp. nov., a member of the family Sutterellaceae and Sutterella megalosphaeroides sp. nov., isolated from human faeces.</title>
        <authorList>
            <person name="Sakamoto M."/>
            <person name="Ikeyama N."/>
            <person name="Kunihiro T."/>
            <person name="Iino T."/>
            <person name="Yuki M."/>
            <person name="Ohkuma M."/>
        </authorList>
    </citation>
    <scope>NUCLEOTIDE SEQUENCE [LARGE SCALE GENOMIC DNA]</scope>
    <source>
        <strain evidence="10 11">4NBBH2</strain>
    </source>
</reference>
<keyword evidence="5 8" id="KW-0812">Transmembrane</keyword>
<evidence type="ECO:0000256" key="7">
    <source>
        <dbReference type="ARBA" id="ARBA00023136"/>
    </source>
</evidence>
<dbReference type="PIRSF" id="PIRSF005355">
    <property type="entry name" value="UBIAD1"/>
    <property type="match status" value="1"/>
</dbReference>
<comment type="subcellular location">
    <subcellularLocation>
        <location evidence="8">Cell membrane</location>
        <topology evidence="8">Multi-pass membrane protein</topology>
    </subcellularLocation>
    <subcellularLocation>
        <location evidence="1">Membrane</location>
        <topology evidence="1">Multi-pass membrane protein</topology>
    </subcellularLocation>
</comment>
<evidence type="ECO:0000256" key="9">
    <source>
        <dbReference type="NCBIfam" id="TIGR00751"/>
    </source>
</evidence>
<evidence type="ECO:0000256" key="4">
    <source>
        <dbReference type="ARBA" id="ARBA00022679"/>
    </source>
</evidence>
<dbReference type="InterPro" id="IPR004657">
    <property type="entry name" value="MenA"/>
</dbReference>
<name>A0A388SAD3_9BURK</name>
<comment type="catalytic activity">
    <reaction evidence="8">
        <text>an all-trans-polyprenyl diphosphate + 1,4-dihydroxy-2-naphthoate + H(+) = a 2-demethylmenaquinol + CO2 + diphosphate</text>
        <dbReference type="Rhea" id="RHEA:26478"/>
        <dbReference type="Rhea" id="RHEA-COMP:9563"/>
        <dbReference type="Rhea" id="RHEA-COMP:9564"/>
        <dbReference type="ChEBI" id="CHEBI:11173"/>
        <dbReference type="ChEBI" id="CHEBI:15378"/>
        <dbReference type="ChEBI" id="CHEBI:16526"/>
        <dbReference type="ChEBI" id="CHEBI:33019"/>
        <dbReference type="ChEBI" id="CHEBI:55437"/>
        <dbReference type="ChEBI" id="CHEBI:58914"/>
        <dbReference type="EC" id="2.5.1.74"/>
    </reaction>
</comment>
<dbReference type="HAMAP" id="MF_01937">
    <property type="entry name" value="MenA_1"/>
    <property type="match status" value="1"/>
</dbReference>
<dbReference type="GO" id="GO:0009234">
    <property type="term" value="P:menaquinone biosynthetic process"/>
    <property type="evidence" value="ECO:0007669"/>
    <property type="project" value="UniProtKB-UniRule"/>
</dbReference>
<evidence type="ECO:0000256" key="5">
    <source>
        <dbReference type="ARBA" id="ARBA00022692"/>
    </source>
</evidence>
<proteinExistence type="inferred from homology"/>
<feature type="transmembrane region" description="Helical" evidence="8">
    <location>
        <begin position="175"/>
        <end position="196"/>
    </location>
</feature>
<comment type="function">
    <text evidence="8">Conversion of 1,4-dihydroxy-2-naphthoate (DHNA) to demethylmenaquinone (DMK).</text>
</comment>
<dbReference type="GO" id="GO:0046428">
    <property type="term" value="F:1,4-dihydroxy-2-naphthoate polyprenyltransferase activity"/>
    <property type="evidence" value="ECO:0007669"/>
    <property type="project" value="UniProtKB-UniRule"/>
</dbReference>
<dbReference type="InterPro" id="IPR000537">
    <property type="entry name" value="UbiA_prenyltransferase"/>
</dbReference>
<evidence type="ECO:0000256" key="6">
    <source>
        <dbReference type="ARBA" id="ARBA00022989"/>
    </source>
</evidence>
<feature type="transmembrane region" description="Helical" evidence="8">
    <location>
        <begin position="287"/>
        <end position="306"/>
    </location>
</feature>
<feature type="transmembrane region" description="Helical" evidence="8">
    <location>
        <begin position="22"/>
        <end position="39"/>
    </location>
</feature>
<feature type="transmembrane region" description="Helical" evidence="8">
    <location>
        <begin position="225"/>
        <end position="244"/>
    </location>
</feature>
<organism evidence="10 11">
    <name type="scientific">Mesosutterella multiformis</name>
    <dbReference type="NCBI Taxonomy" id="2259133"/>
    <lineage>
        <taxon>Bacteria</taxon>
        <taxon>Pseudomonadati</taxon>
        <taxon>Pseudomonadota</taxon>
        <taxon>Betaproteobacteria</taxon>
        <taxon>Burkholderiales</taxon>
        <taxon>Sutterellaceae</taxon>
        <taxon>Mesosutterella</taxon>
    </lineage>
</organism>
<dbReference type="RefSeq" id="WP_116269681.1">
    <property type="nucleotide sequence ID" value="NZ_BGZJ01000001.1"/>
</dbReference>
<dbReference type="Pfam" id="PF01040">
    <property type="entry name" value="UbiA"/>
    <property type="match status" value="1"/>
</dbReference>
<keyword evidence="3 8" id="KW-1003">Cell membrane</keyword>
<evidence type="ECO:0000313" key="11">
    <source>
        <dbReference type="Proteomes" id="UP000266091"/>
    </source>
</evidence>
<dbReference type="GO" id="GO:0005886">
    <property type="term" value="C:plasma membrane"/>
    <property type="evidence" value="ECO:0007669"/>
    <property type="project" value="UniProtKB-SubCell"/>
</dbReference>
<evidence type="ECO:0000256" key="3">
    <source>
        <dbReference type="ARBA" id="ARBA00022475"/>
    </source>
</evidence>
<keyword evidence="11" id="KW-1185">Reference proteome</keyword>
<keyword evidence="2 8" id="KW-0474">Menaquinone biosynthesis</keyword>
<evidence type="ECO:0000256" key="1">
    <source>
        <dbReference type="ARBA" id="ARBA00004141"/>
    </source>
</evidence>
<dbReference type="CDD" id="cd13962">
    <property type="entry name" value="PT_UbiA_UBIAD1"/>
    <property type="match status" value="1"/>
</dbReference>
<comment type="pathway">
    <text evidence="8">Quinol/quinone metabolism; menaquinone biosynthesis; menaquinol from 1,4-dihydroxy-2-naphthoate: step 1/2.</text>
</comment>
<keyword evidence="4 8" id="KW-0808">Transferase</keyword>
<dbReference type="UniPathway" id="UPA00079">
    <property type="reaction ID" value="UER00168"/>
</dbReference>
<dbReference type="InterPro" id="IPR026046">
    <property type="entry name" value="UBIAD1"/>
</dbReference>
<protein>
    <recommendedName>
        <fullName evidence="8 9">1,4-dihydroxy-2-naphthoate octaprenyltransferase</fullName>
        <shortName evidence="8">DHNA-octaprenyltransferase</shortName>
        <ecNumber evidence="8 9">2.5.1.74</ecNumber>
    </recommendedName>
</protein>
<sequence>MTEKTIRPGSIQAWFAAIRPKTWGVALAPIFIGISMALSETGHGRLLLSLLTIAVAVAIQALTNMENDVGYTKRKAEKGNRKGLPRATSEGWLTIQQVDRAILLTAIVVVAISLALVVIGGWVIFVLGALSVAAAYLYMGGPKPIAYTPWGELTVFIFFGLIAVNGTYYLQTGTISFISVAASCACGSIASSVLVVNNWRDAVHDESVGRRTLAVVLGQQRFPRLYLDLLLLPFIIVLLIVTVYPEHFLYLISLFAIRKVKGLYEDFRTLKGLELNQTLFNTVKLEMQFAILLTIGALLDALWHWVL</sequence>
<dbReference type="EC" id="2.5.1.74" evidence="8 9"/>
<dbReference type="PANTHER" id="PTHR13929">
    <property type="entry name" value="1,4-DIHYDROXY-2-NAPHTHOATE OCTAPRENYLTRANSFERASE"/>
    <property type="match status" value="1"/>
</dbReference>
<feature type="transmembrane region" description="Helical" evidence="8">
    <location>
        <begin position="150"/>
        <end position="169"/>
    </location>
</feature>
<evidence type="ECO:0000313" key="10">
    <source>
        <dbReference type="EMBL" id="GBO93272.1"/>
    </source>
</evidence>
<dbReference type="AlphaFoldDB" id="A0A388SAD3"/>
<evidence type="ECO:0000256" key="2">
    <source>
        <dbReference type="ARBA" id="ARBA00022428"/>
    </source>
</evidence>
<gene>
    <name evidence="8 10" type="primary">menA</name>
    <name evidence="10" type="ORF">MESMUL_06260</name>
</gene>
<dbReference type="NCBIfam" id="TIGR00751">
    <property type="entry name" value="menA"/>
    <property type="match status" value="1"/>
</dbReference>
<dbReference type="EMBL" id="BGZJ01000001">
    <property type="protein sequence ID" value="GBO93272.1"/>
    <property type="molecule type" value="Genomic_DNA"/>
</dbReference>
<dbReference type="Proteomes" id="UP000266091">
    <property type="component" value="Unassembled WGS sequence"/>
</dbReference>
<feature type="transmembrane region" description="Helical" evidence="8">
    <location>
        <begin position="106"/>
        <end position="138"/>
    </location>
</feature>